<dbReference type="EMBL" id="CACSLK010027802">
    <property type="protein sequence ID" value="CAA0830028.1"/>
    <property type="molecule type" value="Genomic_DNA"/>
</dbReference>
<name>A0A9N7RGI6_STRHE</name>
<keyword evidence="2" id="KW-0175">Coiled coil</keyword>
<reference evidence="5" key="1">
    <citation type="submission" date="2019-12" db="EMBL/GenBank/DDBJ databases">
        <authorList>
            <person name="Scholes J."/>
        </authorList>
    </citation>
    <scope>NUCLEOTIDE SEQUENCE</scope>
</reference>
<feature type="region of interest" description="Disordered" evidence="3">
    <location>
        <begin position="345"/>
        <end position="365"/>
    </location>
</feature>
<dbReference type="Gene3D" id="4.10.60.10">
    <property type="entry name" value="Zinc finger, CCHC-type"/>
    <property type="match status" value="1"/>
</dbReference>
<dbReference type="PROSITE" id="PS50158">
    <property type="entry name" value="ZF_CCHC"/>
    <property type="match status" value="1"/>
</dbReference>
<feature type="compositionally biased region" description="Low complexity" evidence="3">
    <location>
        <begin position="776"/>
        <end position="794"/>
    </location>
</feature>
<feature type="region of interest" description="Disordered" evidence="3">
    <location>
        <begin position="482"/>
        <end position="505"/>
    </location>
</feature>
<dbReference type="PANTHER" id="PTHR34676:SF17">
    <property type="entry name" value="OS06G0684500 PROTEIN"/>
    <property type="match status" value="1"/>
</dbReference>
<gene>
    <name evidence="5" type="ORF">SHERM_25504</name>
</gene>
<keyword evidence="1" id="KW-0863">Zinc-finger</keyword>
<evidence type="ECO:0000313" key="5">
    <source>
        <dbReference type="EMBL" id="CAA0830028.1"/>
    </source>
</evidence>
<comment type="caution">
    <text evidence="5">The sequence shown here is derived from an EMBL/GenBank/DDBJ whole genome shotgun (WGS) entry which is preliminary data.</text>
</comment>
<dbReference type="Pfam" id="PF00098">
    <property type="entry name" value="zf-CCHC"/>
    <property type="match status" value="1"/>
</dbReference>
<dbReference type="PANTHER" id="PTHR34676">
    <property type="entry name" value="DUF4219 DOMAIN-CONTAINING PROTEIN-RELATED"/>
    <property type="match status" value="1"/>
</dbReference>
<dbReference type="GO" id="GO:0008270">
    <property type="term" value="F:zinc ion binding"/>
    <property type="evidence" value="ECO:0007669"/>
    <property type="project" value="UniProtKB-KW"/>
</dbReference>
<feature type="domain" description="CCHC-type" evidence="4">
    <location>
        <begin position="574"/>
        <end position="587"/>
    </location>
</feature>
<organism evidence="5 6">
    <name type="scientific">Striga hermonthica</name>
    <name type="common">Purple witchweed</name>
    <name type="synonym">Buchnera hermonthica</name>
    <dbReference type="NCBI Taxonomy" id="68872"/>
    <lineage>
        <taxon>Eukaryota</taxon>
        <taxon>Viridiplantae</taxon>
        <taxon>Streptophyta</taxon>
        <taxon>Embryophyta</taxon>
        <taxon>Tracheophyta</taxon>
        <taxon>Spermatophyta</taxon>
        <taxon>Magnoliopsida</taxon>
        <taxon>eudicotyledons</taxon>
        <taxon>Gunneridae</taxon>
        <taxon>Pentapetalae</taxon>
        <taxon>asterids</taxon>
        <taxon>lamiids</taxon>
        <taxon>Lamiales</taxon>
        <taxon>Orobanchaceae</taxon>
        <taxon>Buchnereae</taxon>
        <taxon>Striga</taxon>
    </lineage>
</organism>
<dbReference type="SMART" id="SM00343">
    <property type="entry name" value="ZnF_C2HC"/>
    <property type="match status" value="2"/>
</dbReference>
<feature type="region of interest" description="Disordered" evidence="3">
    <location>
        <begin position="245"/>
        <end position="325"/>
    </location>
</feature>
<feature type="compositionally biased region" description="Basic and acidic residues" evidence="3">
    <location>
        <begin position="151"/>
        <end position="170"/>
    </location>
</feature>
<feature type="region of interest" description="Disordered" evidence="3">
    <location>
        <begin position="141"/>
        <end position="199"/>
    </location>
</feature>
<feature type="compositionally biased region" description="Basic residues" evidence="3">
    <location>
        <begin position="264"/>
        <end position="286"/>
    </location>
</feature>
<feature type="compositionally biased region" description="Low complexity" evidence="3">
    <location>
        <begin position="482"/>
        <end position="500"/>
    </location>
</feature>
<keyword evidence="1" id="KW-0862">Zinc</keyword>
<dbReference type="OrthoDB" id="1214249at2759"/>
<evidence type="ECO:0000313" key="6">
    <source>
        <dbReference type="Proteomes" id="UP001153555"/>
    </source>
</evidence>
<feature type="region of interest" description="Disordered" evidence="3">
    <location>
        <begin position="771"/>
        <end position="823"/>
    </location>
</feature>
<feature type="coiled-coil region" evidence="2">
    <location>
        <begin position="386"/>
        <end position="458"/>
    </location>
</feature>
<evidence type="ECO:0000256" key="2">
    <source>
        <dbReference type="SAM" id="Coils"/>
    </source>
</evidence>
<dbReference type="Pfam" id="PF14223">
    <property type="entry name" value="Retrotran_gag_2"/>
    <property type="match status" value="1"/>
</dbReference>
<keyword evidence="6" id="KW-1185">Reference proteome</keyword>
<feature type="compositionally biased region" description="Polar residues" evidence="3">
    <location>
        <begin position="795"/>
        <end position="814"/>
    </location>
</feature>
<evidence type="ECO:0000259" key="4">
    <source>
        <dbReference type="PROSITE" id="PS50158"/>
    </source>
</evidence>
<dbReference type="GO" id="GO:0003676">
    <property type="term" value="F:nucleic acid binding"/>
    <property type="evidence" value="ECO:0007669"/>
    <property type="project" value="InterPro"/>
</dbReference>
<keyword evidence="1" id="KW-0479">Metal-binding</keyword>
<sequence length="823" mass="92520">MTPNEQANKQCNTMALNTIYNGIDAKVFEQIKDLDKASDVWTRLEETYEGTTTVKSAKLYMLKKQLTNFKMKDDENIPEMFHRLQVIVNDLKSLGEKVSDEDFSQKFLWCLPKRLKTLRTIIFRGGLKNVTPNEVLGDVMTEDRYEEDSDDEKKKDDEKNKEKKEKDKTVAFKATSSKGKGKAKKESSSEDDDSSDSDDEAMALLVRKFGKFMKKKGYGTRKRRDTFKSKGYVRLCYKCKSPDHLIEHCPYNKEDDDSDDERKSKKKDKKEKKRGTKVYMKKKKGNSHVAAWNSDDSSSSSSESEDDRRSKKKGHASMARGNHTSLFASSSPTCFMAKGSKVYSHNTDSEHESSSSDSENEEHSKLELMDALDQAQTIIKYKGKKCKELSKEVKSLRQSHSELEASHECLKEDHDDLTLAHNKLEKAYSLVLEELEKLKDANAKLAKSNASLEAICEQVVISCDVGVTCDILDEPIIVTPTNASSSSTTSTSTNSTSTTSEPSLRVENEALKSKVEELNLALSKTYVGDARLLKFLGDQRSPINKEGLGYIPKKGKAAFVQAKPSFVKSNGRYCYRCKQVGHIEQECTTKLILQRNKHVAYASQPKVNARRNYAYMYHARPTHTKRNVAHMPPKLNKGKNVAYNTHKLNVSNAPKRNNAYIPPHKRNNKLVACVPPPFFDASYKLFKGEKGVTAKFLGIPLKGTKKNAIWVPKDLVTNLQGPKLAWGSQDEDENHDDVRGSQLVDAMKNMDIGDIRPREVIDVEDDKDQEITSPNVQASGSQVQDQQVASSSSQPIDQPSTSNNEQVLQPTSIATDHPLASSW</sequence>
<evidence type="ECO:0000256" key="1">
    <source>
        <dbReference type="PROSITE-ProRule" id="PRU00047"/>
    </source>
</evidence>
<dbReference type="InterPro" id="IPR001878">
    <property type="entry name" value="Znf_CCHC"/>
</dbReference>
<dbReference type="Proteomes" id="UP001153555">
    <property type="component" value="Unassembled WGS sequence"/>
</dbReference>
<feature type="compositionally biased region" description="Acidic residues" evidence="3">
    <location>
        <begin position="189"/>
        <end position="199"/>
    </location>
</feature>
<accession>A0A9N7RGI6</accession>
<evidence type="ECO:0000256" key="3">
    <source>
        <dbReference type="SAM" id="MobiDB-lite"/>
    </source>
</evidence>
<proteinExistence type="predicted"/>
<protein>
    <recommendedName>
        <fullName evidence="4">CCHC-type domain-containing protein</fullName>
    </recommendedName>
</protein>
<dbReference type="AlphaFoldDB" id="A0A9N7RGI6"/>